<dbReference type="InterPro" id="IPR050109">
    <property type="entry name" value="HTH-type_TetR-like_transc_reg"/>
</dbReference>
<evidence type="ECO:0000256" key="2">
    <source>
        <dbReference type="ARBA" id="ARBA00023125"/>
    </source>
</evidence>
<evidence type="ECO:0000256" key="4">
    <source>
        <dbReference type="PROSITE-ProRule" id="PRU00335"/>
    </source>
</evidence>
<protein>
    <submittedName>
        <fullName evidence="6">TetR/AcrR family transcriptional regulator</fullName>
    </submittedName>
</protein>
<evidence type="ECO:0000313" key="7">
    <source>
        <dbReference type="Proteomes" id="UP000602198"/>
    </source>
</evidence>
<dbReference type="InterPro" id="IPR036271">
    <property type="entry name" value="Tet_transcr_reg_TetR-rel_C_sf"/>
</dbReference>
<dbReference type="SUPFAM" id="SSF48498">
    <property type="entry name" value="Tetracyclin repressor-like, C-terminal domain"/>
    <property type="match status" value="1"/>
</dbReference>
<dbReference type="PANTHER" id="PTHR30055">
    <property type="entry name" value="HTH-TYPE TRANSCRIPTIONAL REGULATOR RUTR"/>
    <property type="match status" value="1"/>
</dbReference>
<accession>A0ABS1LYQ1</accession>
<dbReference type="InterPro" id="IPR009057">
    <property type="entry name" value="Homeodomain-like_sf"/>
</dbReference>
<comment type="caution">
    <text evidence="6">The sequence shown here is derived from an EMBL/GenBank/DDBJ whole genome shotgun (WGS) entry which is preliminary data.</text>
</comment>
<dbReference type="InterPro" id="IPR041583">
    <property type="entry name" value="TetR_C_31"/>
</dbReference>
<dbReference type="RefSeq" id="WP_201943550.1">
    <property type="nucleotide sequence ID" value="NZ_JAERRJ010000001.1"/>
</dbReference>
<dbReference type="Gene3D" id="1.10.357.10">
    <property type="entry name" value="Tetracycline Repressor, domain 2"/>
    <property type="match status" value="1"/>
</dbReference>
<dbReference type="InterPro" id="IPR001647">
    <property type="entry name" value="HTH_TetR"/>
</dbReference>
<feature type="DNA-binding region" description="H-T-H motif" evidence="4">
    <location>
        <begin position="31"/>
        <end position="50"/>
    </location>
</feature>
<dbReference type="Proteomes" id="UP000602198">
    <property type="component" value="Unassembled WGS sequence"/>
</dbReference>
<gene>
    <name evidence="6" type="ORF">JK358_03980</name>
</gene>
<dbReference type="PROSITE" id="PS50977">
    <property type="entry name" value="HTH_TETR_2"/>
    <property type="match status" value="1"/>
</dbReference>
<reference evidence="6 7" key="1">
    <citation type="submission" date="2021-01" db="EMBL/GenBank/DDBJ databases">
        <title>WGS of actinomycetes isolated from Thailand.</title>
        <authorList>
            <person name="Thawai C."/>
        </authorList>
    </citation>
    <scope>NUCLEOTIDE SEQUENCE [LARGE SCALE GENOMIC DNA]</scope>
    <source>
        <strain evidence="6 7">LPG 2</strain>
    </source>
</reference>
<keyword evidence="2 4" id="KW-0238">DNA-binding</keyword>
<dbReference type="PANTHER" id="PTHR30055:SF234">
    <property type="entry name" value="HTH-TYPE TRANSCRIPTIONAL REGULATOR BETI"/>
    <property type="match status" value="1"/>
</dbReference>
<evidence type="ECO:0000256" key="3">
    <source>
        <dbReference type="ARBA" id="ARBA00023163"/>
    </source>
</evidence>
<dbReference type="SUPFAM" id="SSF46689">
    <property type="entry name" value="Homeodomain-like"/>
    <property type="match status" value="1"/>
</dbReference>
<evidence type="ECO:0000256" key="1">
    <source>
        <dbReference type="ARBA" id="ARBA00023015"/>
    </source>
</evidence>
<evidence type="ECO:0000313" key="6">
    <source>
        <dbReference type="EMBL" id="MBL1073543.1"/>
    </source>
</evidence>
<keyword evidence="3" id="KW-0804">Transcription</keyword>
<dbReference type="EMBL" id="JAERRJ010000001">
    <property type="protein sequence ID" value="MBL1073543.1"/>
    <property type="molecule type" value="Genomic_DNA"/>
</dbReference>
<keyword evidence="1" id="KW-0805">Transcription regulation</keyword>
<proteinExistence type="predicted"/>
<name>A0ABS1LYQ1_9NOCA</name>
<evidence type="ECO:0000259" key="5">
    <source>
        <dbReference type="PROSITE" id="PS50977"/>
    </source>
</evidence>
<keyword evidence="7" id="KW-1185">Reference proteome</keyword>
<dbReference type="Pfam" id="PF00440">
    <property type="entry name" value="TetR_N"/>
    <property type="match status" value="1"/>
</dbReference>
<feature type="domain" description="HTH tetR-type" evidence="5">
    <location>
        <begin position="8"/>
        <end position="68"/>
    </location>
</feature>
<sequence length="195" mass="21319">MPRQVDTAARLAEISDAVVSLAVDEGFRAVTIRAVAARIGASTSAVTHYVGSREELIRGVVRRETEARRADAEAAVARAGGDAGLRALIEWAVLAPDERAHRFWLALVLGARTEPEVRAELDAFNDWWDTRVRKLVRRAGIPDVQAAVDLLDVVVDGLVLTGFDEGEPWSPGRRRRVLESVWRTLGFIDGEPMGG</sequence>
<organism evidence="6 7">
    <name type="scientific">Nocardia acididurans</name>
    <dbReference type="NCBI Taxonomy" id="2802282"/>
    <lineage>
        <taxon>Bacteria</taxon>
        <taxon>Bacillati</taxon>
        <taxon>Actinomycetota</taxon>
        <taxon>Actinomycetes</taxon>
        <taxon>Mycobacteriales</taxon>
        <taxon>Nocardiaceae</taxon>
        <taxon>Nocardia</taxon>
    </lineage>
</organism>
<dbReference type="Pfam" id="PF17940">
    <property type="entry name" value="TetR_C_31"/>
    <property type="match status" value="1"/>
</dbReference>